<keyword evidence="1" id="KW-0812">Transmembrane</keyword>
<reference evidence="3" key="1">
    <citation type="journal article" date="2019" name="Int. J. Syst. Evol. Microbiol.">
        <title>The Global Catalogue of Microorganisms (GCM) 10K type strain sequencing project: providing services to taxonomists for standard genome sequencing and annotation.</title>
        <authorList>
            <consortium name="The Broad Institute Genomics Platform"/>
            <consortium name="The Broad Institute Genome Sequencing Center for Infectious Disease"/>
            <person name="Wu L."/>
            <person name="Ma J."/>
        </authorList>
    </citation>
    <scope>NUCLEOTIDE SEQUENCE [LARGE SCALE GENOMIC DNA]</scope>
    <source>
        <strain evidence="3">CCUG 56331</strain>
    </source>
</reference>
<proteinExistence type="predicted"/>
<protein>
    <submittedName>
        <fullName evidence="2">ImmA/IrrE family metallo-endopeptidase</fullName>
    </submittedName>
</protein>
<organism evidence="2 3">
    <name type="scientific">Ureibacillus suwonensis</name>
    <dbReference type="NCBI Taxonomy" id="313007"/>
    <lineage>
        <taxon>Bacteria</taxon>
        <taxon>Bacillati</taxon>
        <taxon>Bacillota</taxon>
        <taxon>Bacilli</taxon>
        <taxon>Bacillales</taxon>
        <taxon>Caryophanaceae</taxon>
        <taxon>Ureibacillus</taxon>
    </lineage>
</organism>
<evidence type="ECO:0000313" key="3">
    <source>
        <dbReference type="Proteomes" id="UP001595978"/>
    </source>
</evidence>
<keyword evidence="1" id="KW-0472">Membrane</keyword>
<comment type="caution">
    <text evidence="2">The sequence shown here is derived from an EMBL/GenBank/DDBJ whole genome shotgun (WGS) entry which is preliminary data.</text>
</comment>
<keyword evidence="3" id="KW-1185">Reference proteome</keyword>
<keyword evidence="1" id="KW-1133">Transmembrane helix</keyword>
<accession>A0ABW0R9P6</accession>
<sequence>MERQANYFAAALILPWKLFLYLYKLEGFIN</sequence>
<gene>
    <name evidence="2" type="ORF">ACFPOH_06905</name>
</gene>
<dbReference type="Proteomes" id="UP001595978">
    <property type="component" value="Unassembled WGS sequence"/>
</dbReference>
<name>A0ABW0R9P6_9BACL</name>
<evidence type="ECO:0000313" key="2">
    <source>
        <dbReference type="EMBL" id="MFC5541496.1"/>
    </source>
</evidence>
<feature type="transmembrane region" description="Helical" evidence="1">
    <location>
        <begin position="6"/>
        <end position="23"/>
    </location>
</feature>
<evidence type="ECO:0000256" key="1">
    <source>
        <dbReference type="SAM" id="Phobius"/>
    </source>
</evidence>
<dbReference type="EMBL" id="JBHSNQ010000057">
    <property type="protein sequence ID" value="MFC5541496.1"/>
    <property type="molecule type" value="Genomic_DNA"/>
</dbReference>
<dbReference type="RefSeq" id="WP_232019924.1">
    <property type="nucleotide sequence ID" value="NZ_JBHSNQ010000057.1"/>
</dbReference>